<reference evidence="1" key="1">
    <citation type="submission" date="2023-08" db="EMBL/GenBank/DDBJ databases">
        <title>Chromosome-level Genome Assembly of mud carp (Cirrhinus molitorella).</title>
        <authorList>
            <person name="Liu H."/>
        </authorList>
    </citation>
    <scope>NUCLEOTIDE SEQUENCE</scope>
    <source>
        <strain evidence="1">Prfri</strain>
        <tissue evidence="1">Muscle</tissue>
    </source>
</reference>
<dbReference type="Proteomes" id="UP001187343">
    <property type="component" value="Unassembled WGS sequence"/>
</dbReference>
<evidence type="ECO:0000313" key="2">
    <source>
        <dbReference type="Proteomes" id="UP001187343"/>
    </source>
</evidence>
<proteinExistence type="predicted"/>
<keyword evidence="2" id="KW-1185">Reference proteome</keyword>
<gene>
    <name evidence="1" type="ORF">Q8A67_025798</name>
</gene>
<dbReference type="AlphaFoldDB" id="A0AA88P0A3"/>
<dbReference type="EMBL" id="JAUYZG010000025">
    <property type="protein sequence ID" value="KAK2867681.1"/>
    <property type="molecule type" value="Genomic_DNA"/>
</dbReference>
<protein>
    <submittedName>
        <fullName evidence="1">Uncharacterized protein</fullName>
    </submittedName>
</protein>
<accession>A0AA88P0A3</accession>
<organism evidence="1 2">
    <name type="scientific">Cirrhinus molitorella</name>
    <name type="common">mud carp</name>
    <dbReference type="NCBI Taxonomy" id="172907"/>
    <lineage>
        <taxon>Eukaryota</taxon>
        <taxon>Metazoa</taxon>
        <taxon>Chordata</taxon>
        <taxon>Craniata</taxon>
        <taxon>Vertebrata</taxon>
        <taxon>Euteleostomi</taxon>
        <taxon>Actinopterygii</taxon>
        <taxon>Neopterygii</taxon>
        <taxon>Teleostei</taxon>
        <taxon>Ostariophysi</taxon>
        <taxon>Cypriniformes</taxon>
        <taxon>Cyprinidae</taxon>
        <taxon>Labeoninae</taxon>
        <taxon>Labeonini</taxon>
        <taxon>Cirrhinus</taxon>
    </lineage>
</organism>
<evidence type="ECO:0000313" key="1">
    <source>
        <dbReference type="EMBL" id="KAK2867681.1"/>
    </source>
</evidence>
<comment type="caution">
    <text evidence="1">The sequence shown here is derived from an EMBL/GenBank/DDBJ whole genome shotgun (WGS) entry which is preliminary data.</text>
</comment>
<name>A0AA88P0A3_9TELE</name>
<sequence>MSKHTHTQREKERAGVFYRRCYYNIDRVKRSSRGTLGRTKALLSIDWIKVITDRRFPAFNLCPHADPTHHCPASSARGQRLQQILKNNRSRPGAICPGQRGVEHKRQKALILHLFGGDPRRVDHIHCSSDLRHLHIQTYPVISFLCAERFGKMRVVAAVGVVICSSPSLLVFPGRAFCHRVDESRESYYRGRFVLRLIT</sequence>